<dbReference type="Proteomes" id="UP001177260">
    <property type="component" value="Unassembled WGS sequence"/>
</dbReference>
<evidence type="ECO:0000313" key="2">
    <source>
        <dbReference type="Proteomes" id="UP001177260"/>
    </source>
</evidence>
<evidence type="ECO:0000313" key="1">
    <source>
        <dbReference type="EMBL" id="KAK1139916.1"/>
    </source>
</evidence>
<gene>
    <name evidence="1" type="ORF">N8T08_011077</name>
</gene>
<keyword evidence="2" id="KW-1185">Reference proteome</keyword>
<name>A0ACC3ARQ5_9EURO</name>
<protein>
    <submittedName>
        <fullName evidence="1">Uncharacterized protein</fullName>
    </submittedName>
</protein>
<organism evidence="1 2">
    <name type="scientific">Aspergillus melleus</name>
    <dbReference type="NCBI Taxonomy" id="138277"/>
    <lineage>
        <taxon>Eukaryota</taxon>
        <taxon>Fungi</taxon>
        <taxon>Dikarya</taxon>
        <taxon>Ascomycota</taxon>
        <taxon>Pezizomycotina</taxon>
        <taxon>Eurotiomycetes</taxon>
        <taxon>Eurotiomycetidae</taxon>
        <taxon>Eurotiales</taxon>
        <taxon>Aspergillaceae</taxon>
        <taxon>Aspergillus</taxon>
        <taxon>Aspergillus subgen. Circumdati</taxon>
    </lineage>
</organism>
<proteinExistence type="predicted"/>
<comment type="caution">
    <text evidence="1">The sequence shown here is derived from an EMBL/GenBank/DDBJ whole genome shotgun (WGS) entry which is preliminary data.</text>
</comment>
<accession>A0ACC3ARQ5</accession>
<dbReference type="EMBL" id="JAOPJF010000095">
    <property type="protein sequence ID" value="KAK1139916.1"/>
    <property type="molecule type" value="Genomic_DNA"/>
</dbReference>
<reference evidence="1 2" key="1">
    <citation type="journal article" date="2023" name="ACS Omega">
        <title>Identification of the Neoaspergillic Acid Biosynthesis Gene Cluster by Establishing an In Vitro CRISPR-Ribonucleoprotein Genetic System in Aspergillus melleus.</title>
        <authorList>
            <person name="Yuan B."/>
            <person name="Grau M.F."/>
            <person name="Murata R.M."/>
            <person name="Torok T."/>
            <person name="Venkateswaran K."/>
            <person name="Stajich J.E."/>
            <person name="Wang C.C.C."/>
        </authorList>
    </citation>
    <scope>NUCLEOTIDE SEQUENCE [LARGE SCALE GENOMIC DNA]</scope>
    <source>
        <strain evidence="1 2">IMV 1140</strain>
    </source>
</reference>
<sequence length="283" mass="32528">MSWHRSKQPRPRAQESKRDIPYELPSQRLGPQLASEIARLFDDAQIPSFVWDWIEKSPLTETRNHLEFEFVIPDHLLIEAQKALSAVGFKSCAAESACHMFEEFPFKPLPTIHFHHISRVDEAISLRKQTALAARLHLTLSSPPAPNDPNFMLSNDSRLGGSPAAFAPLPDELYPFRLLAPVRFAEALVLQTARDVDVERETVIRGYMLRLGYLKQCGQGPGGFLGQEDFHEYLWPFWAALDEDEFPLMIAHARRLKDKLNRTGFRLPTQEEMEQKKAKRRMQ</sequence>